<dbReference type="AlphaFoldDB" id="A0A9Q3BD06"/>
<proteinExistence type="predicted"/>
<evidence type="ECO:0000313" key="1">
    <source>
        <dbReference type="EMBL" id="MBW0463010.1"/>
    </source>
</evidence>
<gene>
    <name evidence="1" type="ORF">O181_002725</name>
</gene>
<accession>A0A9Q3BD06</accession>
<comment type="caution">
    <text evidence="1">The sequence shown here is derived from an EMBL/GenBank/DDBJ whole genome shotgun (WGS) entry which is preliminary data.</text>
</comment>
<evidence type="ECO:0000313" key="2">
    <source>
        <dbReference type="Proteomes" id="UP000765509"/>
    </source>
</evidence>
<organism evidence="1 2">
    <name type="scientific">Austropuccinia psidii MF-1</name>
    <dbReference type="NCBI Taxonomy" id="1389203"/>
    <lineage>
        <taxon>Eukaryota</taxon>
        <taxon>Fungi</taxon>
        <taxon>Dikarya</taxon>
        <taxon>Basidiomycota</taxon>
        <taxon>Pucciniomycotina</taxon>
        <taxon>Pucciniomycetes</taxon>
        <taxon>Pucciniales</taxon>
        <taxon>Sphaerophragmiaceae</taxon>
        <taxon>Austropuccinia</taxon>
    </lineage>
</organism>
<protein>
    <submittedName>
        <fullName evidence="1">Uncharacterized protein</fullName>
    </submittedName>
</protein>
<dbReference type="Proteomes" id="UP000765509">
    <property type="component" value="Unassembled WGS sequence"/>
</dbReference>
<sequence>MPKKGWDSKVATENLRKDLVDMNPTATNFKIMLDKMKRNSVKNMNESCEYANPRWDKGYKTPDFKIGHLILLPIFNFDHMKGPKRLSDSFVGRFIVKALNVSNVVRMELKGMYNN</sequence>
<reference evidence="1" key="1">
    <citation type="submission" date="2021-03" db="EMBL/GenBank/DDBJ databases">
        <title>Draft genome sequence of rust myrtle Austropuccinia psidii MF-1, a brazilian biotype.</title>
        <authorList>
            <person name="Quecine M.C."/>
            <person name="Pachon D.M.R."/>
            <person name="Bonatelli M.L."/>
            <person name="Correr F.H."/>
            <person name="Franceschini L.M."/>
            <person name="Leite T.F."/>
            <person name="Margarido G.R.A."/>
            <person name="Almeida C.A."/>
            <person name="Ferrarezi J.A."/>
            <person name="Labate C.A."/>
        </authorList>
    </citation>
    <scope>NUCLEOTIDE SEQUENCE</scope>
    <source>
        <strain evidence="1">MF-1</strain>
    </source>
</reference>
<dbReference type="EMBL" id="AVOT02000468">
    <property type="protein sequence ID" value="MBW0463010.1"/>
    <property type="molecule type" value="Genomic_DNA"/>
</dbReference>
<keyword evidence="2" id="KW-1185">Reference proteome</keyword>
<name>A0A9Q3BD06_9BASI</name>